<name>A0A8K0NDJ9_COCNU</name>
<accession>A0A8K0NDJ9</accession>
<proteinExistence type="inferred from homology"/>
<dbReference type="Pfam" id="PF02519">
    <property type="entry name" value="Auxin_inducible"/>
    <property type="match status" value="1"/>
</dbReference>
<organism evidence="2 3">
    <name type="scientific">Cocos nucifera</name>
    <name type="common">Coconut palm</name>
    <dbReference type="NCBI Taxonomy" id="13894"/>
    <lineage>
        <taxon>Eukaryota</taxon>
        <taxon>Viridiplantae</taxon>
        <taxon>Streptophyta</taxon>
        <taxon>Embryophyta</taxon>
        <taxon>Tracheophyta</taxon>
        <taxon>Spermatophyta</taxon>
        <taxon>Magnoliopsida</taxon>
        <taxon>Liliopsida</taxon>
        <taxon>Arecaceae</taxon>
        <taxon>Arecoideae</taxon>
        <taxon>Cocoseae</taxon>
        <taxon>Attaleinae</taxon>
        <taxon>Cocos</taxon>
    </lineage>
</organism>
<sequence length="150" mass="16989">MERVDNYKGKKGLILKTLGRCCSLGHRRSHTTSMPKSKSWQRSSSTVKHRIAPGGYFSVYVGPNKERFVIKMECVNHPLFKDLLDEAEMEYGFKSEGPLELPCDVDLFCRVLCEIDQEMIASPKCGFAKISNGYRLLSPTRVMVMGQFCA</sequence>
<reference evidence="2" key="1">
    <citation type="journal article" date="2017" name="Gigascience">
        <title>The genome draft of coconut (Cocos nucifera).</title>
        <authorList>
            <person name="Xiao Y."/>
            <person name="Xu P."/>
            <person name="Fan H."/>
            <person name="Baudouin L."/>
            <person name="Xia W."/>
            <person name="Bocs S."/>
            <person name="Xu J."/>
            <person name="Li Q."/>
            <person name="Guo A."/>
            <person name="Zhou L."/>
            <person name="Li J."/>
            <person name="Wu Y."/>
            <person name="Ma Z."/>
            <person name="Armero A."/>
            <person name="Issali A.E."/>
            <person name="Liu N."/>
            <person name="Peng M."/>
            <person name="Yang Y."/>
        </authorList>
    </citation>
    <scope>NUCLEOTIDE SEQUENCE</scope>
    <source>
        <tissue evidence="2">Spear leaf of Hainan Tall coconut</tissue>
    </source>
</reference>
<dbReference type="EMBL" id="CM017886">
    <property type="protein sequence ID" value="KAG1370165.1"/>
    <property type="molecule type" value="Genomic_DNA"/>
</dbReference>
<dbReference type="InterPro" id="IPR003676">
    <property type="entry name" value="SAUR_fam"/>
</dbReference>
<keyword evidence="3" id="KW-1185">Reference proteome</keyword>
<dbReference type="PANTHER" id="PTHR31374">
    <property type="entry name" value="AUXIN-INDUCED PROTEIN-LIKE-RELATED"/>
    <property type="match status" value="1"/>
</dbReference>
<dbReference type="AlphaFoldDB" id="A0A8K0NDJ9"/>
<protein>
    <submittedName>
        <fullName evidence="2">Indole-3-acetic acid-induced protein ARG7-like</fullName>
    </submittedName>
</protein>
<evidence type="ECO:0000313" key="2">
    <source>
        <dbReference type="EMBL" id="KAG1370165.1"/>
    </source>
</evidence>
<dbReference type="GO" id="GO:0009733">
    <property type="term" value="P:response to auxin"/>
    <property type="evidence" value="ECO:0007669"/>
    <property type="project" value="InterPro"/>
</dbReference>
<evidence type="ECO:0000256" key="1">
    <source>
        <dbReference type="ARBA" id="ARBA00006974"/>
    </source>
</evidence>
<comment type="caution">
    <text evidence="2">The sequence shown here is derived from an EMBL/GenBank/DDBJ whole genome shotgun (WGS) entry which is preliminary data.</text>
</comment>
<dbReference type="Proteomes" id="UP000797356">
    <property type="component" value="Chromosome 15"/>
</dbReference>
<dbReference type="OrthoDB" id="660486at2759"/>
<reference evidence="2" key="2">
    <citation type="submission" date="2019-07" db="EMBL/GenBank/DDBJ databases">
        <authorList>
            <person name="Yang Y."/>
            <person name="Bocs S."/>
            <person name="Baudouin L."/>
        </authorList>
    </citation>
    <scope>NUCLEOTIDE SEQUENCE</scope>
    <source>
        <tissue evidence="2">Spear leaf of Hainan Tall coconut</tissue>
    </source>
</reference>
<evidence type="ECO:0000313" key="3">
    <source>
        <dbReference type="Proteomes" id="UP000797356"/>
    </source>
</evidence>
<comment type="similarity">
    <text evidence="1">Belongs to the ARG7 family.</text>
</comment>
<dbReference type="PANTHER" id="PTHR31374:SF118">
    <property type="entry name" value="OS01G0924966 PROTEIN"/>
    <property type="match status" value="1"/>
</dbReference>
<gene>
    <name evidence="2" type="ORF">COCNU_15G005310</name>
</gene>